<evidence type="ECO:0000256" key="5">
    <source>
        <dbReference type="ARBA" id="ARBA00022741"/>
    </source>
</evidence>
<evidence type="ECO:0000256" key="7">
    <source>
        <dbReference type="ARBA" id="ARBA00022840"/>
    </source>
</evidence>
<comment type="similarity">
    <text evidence="9">Belongs to the DHNA family.</text>
</comment>
<evidence type="ECO:0000256" key="6">
    <source>
        <dbReference type="ARBA" id="ARBA00022777"/>
    </source>
</evidence>
<sequence length="272" mass="31837">MDFIKIKDLEVYANHGLFEEENKLGQKFLISAEIGMSFRDCAIEKNLDRSIDYGKLSHELYDLFKNETEDLIETLAYKMTKFIFDNYEIAETVDLTIKKPWAPINLPLDTASVRCNKKRRNYYIGIGTNLGDREAYIKSALEKMEEAGLRVLEKASIIETKAWGKTDQGDFLNTVVKVSSFEDPHDLLHILQKIEIDLDRVRHEKWGARTIDLDILFIDREIHYTDELIVPHPYIAEREFVLESLNELMPNYFHPILNKKISRLYKEVKDES</sequence>
<dbReference type="PANTHER" id="PTHR43071:SF1">
    <property type="entry name" value="2-AMINO-4-HYDROXY-6-HYDROXYMETHYLDIHYDROPTERIDINE PYROPHOSPHOKINASE"/>
    <property type="match status" value="1"/>
</dbReference>
<comment type="catalytic activity">
    <reaction evidence="9">
        <text>7,8-dihydroneopterin = 6-hydroxymethyl-7,8-dihydropterin + glycolaldehyde</text>
        <dbReference type="Rhea" id="RHEA:10540"/>
        <dbReference type="ChEBI" id="CHEBI:17001"/>
        <dbReference type="ChEBI" id="CHEBI:17071"/>
        <dbReference type="ChEBI" id="CHEBI:44841"/>
        <dbReference type="EC" id="4.1.2.25"/>
    </reaction>
</comment>
<dbReference type="PROSITE" id="PS00794">
    <property type="entry name" value="HPPK"/>
    <property type="match status" value="1"/>
</dbReference>
<dbReference type="UniPathway" id="UPA00077">
    <property type="reaction ID" value="UER00154"/>
</dbReference>
<dbReference type="EC" id="2.7.6.3" evidence="9"/>
<accession>A0A133PQF6</accession>
<dbReference type="InterPro" id="IPR006156">
    <property type="entry name" value="Dihydroneopterin_aldolase"/>
</dbReference>
<evidence type="ECO:0000259" key="10">
    <source>
        <dbReference type="PROSITE" id="PS00794"/>
    </source>
</evidence>
<dbReference type="EMBL" id="LRQE01000023">
    <property type="protein sequence ID" value="KXA30876.1"/>
    <property type="molecule type" value="Genomic_DNA"/>
</dbReference>
<evidence type="ECO:0000313" key="11">
    <source>
        <dbReference type="EMBL" id="KXA30876.1"/>
    </source>
</evidence>
<comment type="pathway">
    <text evidence="9">Cofactor biosynthesis; tetrahydrofolate biosynthesis; 2-amino-4-hydroxy-6-hydroxymethyl-7,8-dihydropteridine diphosphate from 7,8-dihydroneopterin triphosphate: step 3/4.</text>
</comment>
<dbReference type="AlphaFoldDB" id="A0A133PQF6"/>
<dbReference type="Gene3D" id="3.30.70.560">
    <property type="entry name" value="7,8-Dihydro-6-hydroxymethylpterin-pyrophosphokinase HPPK"/>
    <property type="match status" value="1"/>
</dbReference>
<evidence type="ECO:0000256" key="4">
    <source>
        <dbReference type="ARBA" id="ARBA00022679"/>
    </source>
</evidence>
<dbReference type="PANTHER" id="PTHR43071">
    <property type="entry name" value="2-AMINO-4-HYDROXY-6-HYDROXYMETHYLDIHYDROPTERIDINE PYROPHOSPHOKINASE"/>
    <property type="match status" value="1"/>
</dbReference>
<dbReference type="InterPro" id="IPR006157">
    <property type="entry name" value="FolB_dom"/>
</dbReference>
<comment type="pathway">
    <text evidence="2">Cofactor biosynthesis; tetrahydrofolate biosynthesis; 2-amino-4-hydroxy-6-hydroxymethyl-7,8-dihydropteridine diphosphate from 7,8-dihydroneopterin triphosphate: step 4/4.</text>
</comment>
<comment type="function">
    <text evidence="9">Catalyzes the conversion of 7,8-dihydroneopterin to 6-hydroxymethyl-7,8-dihydropterin.</text>
</comment>
<dbReference type="NCBIfam" id="TIGR00525">
    <property type="entry name" value="folB"/>
    <property type="match status" value="1"/>
</dbReference>
<evidence type="ECO:0000256" key="8">
    <source>
        <dbReference type="ARBA" id="ARBA00022909"/>
    </source>
</evidence>
<dbReference type="InterPro" id="IPR043133">
    <property type="entry name" value="GTP-CH-I_C/QueF"/>
</dbReference>
<keyword evidence="9" id="KW-0456">Lyase</keyword>
<dbReference type="GO" id="GO:0046656">
    <property type="term" value="P:folic acid biosynthetic process"/>
    <property type="evidence" value="ECO:0007669"/>
    <property type="project" value="UniProtKB-UniRule"/>
</dbReference>
<dbReference type="GO" id="GO:0003848">
    <property type="term" value="F:2-amino-4-hydroxy-6-hydroxymethyldihydropteridine diphosphokinase activity"/>
    <property type="evidence" value="ECO:0007669"/>
    <property type="project" value="UniProtKB-EC"/>
</dbReference>
<gene>
    <name evidence="11" type="ORF">HMPREF3229_00742</name>
</gene>
<dbReference type="SMART" id="SM00905">
    <property type="entry name" value="FolB"/>
    <property type="match status" value="1"/>
</dbReference>
<keyword evidence="5" id="KW-0547">Nucleotide-binding</keyword>
<dbReference type="NCBIfam" id="TIGR00526">
    <property type="entry name" value="folB_dom"/>
    <property type="match status" value="1"/>
</dbReference>
<evidence type="ECO:0000256" key="1">
    <source>
        <dbReference type="ARBA" id="ARBA00000198"/>
    </source>
</evidence>
<dbReference type="CDD" id="cd00483">
    <property type="entry name" value="HPPK"/>
    <property type="match status" value="1"/>
</dbReference>
<dbReference type="SUPFAM" id="SSF55083">
    <property type="entry name" value="6-hydroxymethyl-7,8-dihydropterin pyrophosphokinase, HPPK"/>
    <property type="match status" value="1"/>
</dbReference>
<dbReference type="NCBIfam" id="TIGR01498">
    <property type="entry name" value="folK"/>
    <property type="match status" value="1"/>
</dbReference>
<dbReference type="InterPro" id="IPR035907">
    <property type="entry name" value="Hppk_sf"/>
</dbReference>
<keyword evidence="6 11" id="KW-0418">Kinase</keyword>
<evidence type="ECO:0000313" key="12">
    <source>
        <dbReference type="Proteomes" id="UP000070174"/>
    </source>
</evidence>
<organism evidence="11">
    <name type="scientific">Peptoniphilus harei</name>
    <dbReference type="NCBI Taxonomy" id="54005"/>
    <lineage>
        <taxon>Bacteria</taxon>
        <taxon>Bacillati</taxon>
        <taxon>Bacillota</taxon>
        <taxon>Tissierellia</taxon>
        <taxon>Tissierellales</taxon>
        <taxon>Peptoniphilaceae</taxon>
        <taxon>Peptoniphilus</taxon>
    </lineage>
</organism>
<evidence type="ECO:0000256" key="9">
    <source>
        <dbReference type="RuleBase" id="RU362079"/>
    </source>
</evidence>
<dbReference type="PATRIC" id="fig|54005.3.peg.730"/>
<protein>
    <recommendedName>
        <fullName evidence="9">Bifunctional folate synthesis protein</fullName>
    </recommendedName>
    <domain>
        <recommendedName>
            <fullName evidence="9">Dihydroneopterin aldolase</fullName>
            <shortName evidence="9">DHNA</shortName>
            <ecNumber evidence="9">4.1.2.25</ecNumber>
        </recommendedName>
        <alternativeName>
            <fullName evidence="9">7,8-dihydroneopterin aldolase</fullName>
        </alternativeName>
    </domain>
    <domain>
        <recommendedName>
            <fullName evidence="9">2-amino-4-hydroxy-6-hydroxymethyldihydropteridine pyrophosphokinase</fullName>
            <ecNumber evidence="9">2.7.6.3</ecNumber>
        </recommendedName>
        <alternativeName>
            <fullName evidence="9">6-hydroxymethyl-7,8-dihydropterin pyrophosphokinase</fullName>
            <shortName evidence="9">PPPK</shortName>
        </alternativeName>
        <alternativeName>
            <fullName evidence="9">7,8-dihydro-6-hydroxymethylpterin pyrophosphokinase</fullName>
            <shortName evidence="9">HPPK</shortName>
        </alternativeName>
    </domain>
</protein>
<proteinExistence type="inferred from homology"/>
<feature type="domain" description="7,8-dihydro-6-hydroxymethylpterin-pyrophosphokinase" evidence="10">
    <location>
        <begin position="205"/>
        <end position="216"/>
    </location>
</feature>
<keyword evidence="7" id="KW-0067">ATP-binding</keyword>
<dbReference type="Pfam" id="PF01288">
    <property type="entry name" value="HPPK"/>
    <property type="match status" value="1"/>
</dbReference>
<comment type="similarity">
    <text evidence="3">In the N-terminal section; belongs to the DHNA family.</text>
</comment>
<dbReference type="GO" id="GO:0016301">
    <property type="term" value="F:kinase activity"/>
    <property type="evidence" value="ECO:0007669"/>
    <property type="project" value="UniProtKB-KW"/>
</dbReference>
<comment type="caution">
    <text evidence="11">The sequence shown here is derived from an EMBL/GenBank/DDBJ whole genome shotgun (WGS) entry which is preliminary data.</text>
</comment>
<keyword evidence="4" id="KW-0808">Transferase</keyword>
<dbReference type="GO" id="GO:0004150">
    <property type="term" value="F:dihydroneopterin aldolase activity"/>
    <property type="evidence" value="ECO:0007669"/>
    <property type="project" value="UniProtKB-UniRule"/>
</dbReference>
<dbReference type="Proteomes" id="UP000070174">
    <property type="component" value="Unassembled WGS sequence"/>
</dbReference>
<dbReference type="Pfam" id="PF02152">
    <property type="entry name" value="FolB"/>
    <property type="match status" value="1"/>
</dbReference>
<name>A0A133PQF6_9FIRM</name>
<dbReference type="RefSeq" id="WP_060799948.1">
    <property type="nucleotide sequence ID" value="NZ_JASOSC010000002.1"/>
</dbReference>
<evidence type="ECO:0000256" key="2">
    <source>
        <dbReference type="ARBA" id="ARBA00005051"/>
    </source>
</evidence>
<dbReference type="SUPFAM" id="SSF55620">
    <property type="entry name" value="Tetrahydrobiopterin biosynthesis enzymes-like"/>
    <property type="match status" value="1"/>
</dbReference>
<dbReference type="InterPro" id="IPR000550">
    <property type="entry name" value="Hppk"/>
</dbReference>
<dbReference type="EC" id="4.1.2.25" evidence="9"/>
<dbReference type="Gene3D" id="3.30.1130.10">
    <property type="match status" value="1"/>
</dbReference>
<dbReference type="GO" id="GO:0005524">
    <property type="term" value="F:ATP binding"/>
    <property type="evidence" value="ECO:0007669"/>
    <property type="project" value="UniProtKB-KW"/>
</dbReference>
<keyword evidence="8 9" id="KW-0289">Folate biosynthesis</keyword>
<dbReference type="GO" id="GO:0046654">
    <property type="term" value="P:tetrahydrofolate biosynthetic process"/>
    <property type="evidence" value="ECO:0007669"/>
    <property type="project" value="UniProtKB-UniRule"/>
</dbReference>
<comment type="catalytic activity">
    <reaction evidence="1">
        <text>6-hydroxymethyl-7,8-dihydropterin + ATP = (7,8-dihydropterin-6-yl)methyl diphosphate + AMP + H(+)</text>
        <dbReference type="Rhea" id="RHEA:11412"/>
        <dbReference type="ChEBI" id="CHEBI:15378"/>
        <dbReference type="ChEBI" id="CHEBI:30616"/>
        <dbReference type="ChEBI" id="CHEBI:44841"/>
        <dbReference type="ChEBI" id="CHEBI:72950"/>
        <dbReference type="ChEBI" id="CHEBI:456215"/>
        <dbReference type="EC" id="2.7.6.3"/>
    </reaction>
</comment>
<evidence type="ECO:0000256" key="3">
    <source>
        <dbReference type="ARBA" id="ARBA00009640"/>
    </source>
</evidence>
<reference evidence="11 12" key="1">
    <citation type="submission" date="2016-01" db="EMBL/GenBank/DDBJ databases">
        <authorList>
            <person name="Oliw E.H."/>
        </authorList>
    </citation>
    <scope>NUCLEOTIDE SEQUENCE [LARGE SCALE GENOMIC DNA]</scope>
    <source>
        <strain evidence="11 12">CMW7756A</strain>
    </source>
</reference>